<accession>A0AC60QSY5</accession>
<feature type="non-terminal residue" evidence="1">
    <location>
        <position position="477"/>
    </location>
</feature>
<proteinExistence type="predicted"/>
<gene>
    <name evidence="1" type="ORF">HPB47_015668</name>
</gene>
<sequence length="477" mass="53939">MARRRGAYREPSTGPVREAIPTATGMSRAGLRTRAVLNRSGTAVKFETRGFENRVVPEQLDLAPLRAGSCRRLFESNLRRRRTVTKAPTRGYRMKRTKCASLLKNVLYPHFKSDLAADVGQSRFSIIIDESTDISAIKHVLKEFKLDLCNMVGIGTDNASVMTAVNNGVYQKLKAEVPNLILVRSVCHYLELAISAAVADCLPRTWNTLSARPSRQLAYQRLYNAINELEDSLKTVQACSTRWLSIERAVSRIVEQWLELKTHFEMARSSERCYDAEMLHAMYVDDINWAYLFFLKPLLTEAQAVNKSSEAKDTDQMKLLDDLECLLPYLGYLLENHVNEMKKKGLSPQDEDALRKRCVKFVVCLVQQLRQRLPENIEVLSKVAQLSVEKALSALKPSLIPLLEAMGVEGPDIQEIESHELNLVKTKLRNRMAPAMANGILTIRADLKRHAKTCFDYELPEVVRRIGTAEAYKAGNE</sequence>
<evidence type="ECO:0000313" key="2">
    <source>
        <dbReference type="Proteomes" id="UP000805193"/>
    </source>
</evidence>
<comment type="caution">
    <text evidence="1">The sequence shown here is derived from an EMBL/GenBank/DDBJ whole genome shotgun (WGS) entry which is preliminary data.</text>
</comment>
<organism evidence="1 2">
    <name type="scientific">Ixodes persulcatus</name>
    <name type="common">Taiga tick</name>
    <dbReference type="NCBI Taxonomy" id="34615"/>
    <lineage>
        <taxon>Eukaryota</taxon>
        <taxon>Metazoa</taxon>
        <taxon>Ecdysozoa</taxon>
        <taxon>Arthropoda</taxon>
        <taxon>Chelicerata</taxon>
        <taxon>Arachnida</taxon>
        <taxon>Acari</taxon>
        <taxon>Parasitiformes</taxon>
        <taxon>Ixodida</taxon>
        <taxon>Ixodoidea</taxon>
        <taxon>Ixodidae</taxon>
        <taxon>Ixodinae</taxon>
        <taxon>Ixodes</taxon>
    </lineage>
</organism>
<name>A0AC60QSY5_IXOPE</name>
<dbReference type="EMBL" id="JABSTQ010004335">
    <property type="protein sequence ID" value="KAG0442539.1"/>
    <property type="molecule type" value="Genomic_DNA"/>
</dbReference>
<keyword evidence="2" id="KW-1185">Reference proteome</keyword>
<evidence type="ECO:0000313" key="1">
    <source>
        <dbReference type="EMBL" id="KAG0442539.1"/>
    </source>
</evidence>
<dbReference type="Proteomes" id="UP000805193">
    <property type="component" value="Unassembled WGS sequence"/>
</dbReference>
<protein>
    <submittedName>
        <fullName evidence="1">Uncharacterized protein</fullName>
    </submittedName>
</protein>
<reference evidence="1 2" key="1">
    <citation type="journal article" date="2020" name="Cell">
        <title>Large-Scale Comparative Analyses of Tick Genomes Elucidate Their Genetic Diversity and Vector Capacities.</title>
        <authorList>
            <consortium name="Tick Genome and Microbiome Consortium (TIGMIC)"/>
            <person name="Jia N."/>
            <person name="Wang J."/>
            <person name="Shi W."/>
            <person name="Du L."/>
            <person name="Sun Y."/>
            <person name="Zhan W."/>
            <person name="Jiang J.F."/>
            <person name="Wang Q."/>
            <person name="Zhang B."/>
            <person name="Ji P."/>
            <person name="Bell-Sakyi L."/>
            <person name="Cui X.M."/>
            <person name="Yuan T.T."/>
            <person name="Jiang B.G."/>
            <person name="Yang W.F."/>
            <person name="Lam T.T."/>
            <person name="Chang Q.C."/>
            <person name="Ding S.J."/>
            <person name="Wang X.J."/>
            <person name="Zhu J.G."/>
            <person name="Ruan X.D."/>
            <person name="Zhao L."/>
            <person name="Wei J.T."/>
            <person name="Ye R.Z."/>
            <person name="Que T.C."/>
            <person name="Du C.H."/>
            <person name="Zhou Y.H."/>
            <person name="Cheng J.X."/>
            <person name="Dai P.F."/>
            <person name="Guo W.B."/>
            <person name="Han X.H."/>
            <person name="Huang E.J."/>
            <person name="Li L.F."/>
            <person name="Wei W."/>
            <person name="Gao Y.C."/>
            <person name="Liu J.Z."/>
            <person name="Shao H.Z."/>
            <person name="Wang X."/>
            <person name="Wang C.C."/>
            <person name="Yang T.C."/>
            <person name="Huo Q.B."/>
            <person name="Li W."/>
            <person name="Chen H.Y."/>
            <person name="Chen S.E."/>
            <person name="Zhou L.G."/>
            <person name="Ni X.B."/>
            <person name="Tian J.H."/>
            <person name="Sheng Y."/>
            <person name="Liu T."/>
            <person name="Pan Y.S."/>
            <person name="Xia L.Y."/>
            <person name="Li J."/>
            <person name="Zhao F."/>
            <person name="Cao W.C."/>
        </authorList>
    </citation>
    <scope>NUCLEOTIDE SEQUENCE [LARGE SCALE GENOMIC DNA]</scope>
    <source>
        <strain evidence="1">Iper-2018</strain>
    </source>
</reference>